<gene>
    <name evidence="3" type="ORF">SCD92_11325</name>
</gene>
<comment type="caution">
    <text evidence="3">The sequence shown here is derived from an EMBL/GenBank/DDBJ whole genome shotgun (WGS) entry which is preliminary data.</text>
</comment>
<dbReference type="InterPro" id="IPR036291">
    <property type="entry name" value="NAD(P)-bd_dom_sf"/>
</dbReference>
<dbReference type="RefSeq" id="WP_302721842.1">
    <property type="nucleotide sequence ID" value="NZ_JAULRU010000418.1"/>
</dbReference>
<dbReference type="Pfam" id="PF01408">
    <property type="entry name" value="GFO_IDH_MocA"/>
    <property type="match status" value="1"/>
</dbReference>
<dbReference type="Gene3D" id="3.30.360.10">
    <property type="entry name" value="Dihydrodipicolinate Reductase, domain 2"/>
    <property type="match status" value="1"/>
</dbReference>
<protein>
    <submittedName>
        <fullName evidence="3">Gfo/Idh/MocA family oxidoreductase</fullName>
    </submittedName>
</protein>
<dbReference type="PANTHER" id="PTHR43249">
    <property type="entry name" value="UDP-N-ACETYL-2-AMINO-2-DEOXY-D-GLUCURONATE OXIDASE"/>
    <property type="match status" value="1"/>
</dbReference>
<dbReference type="Gene3D" id="3.40.50.720">
    <property type="entry name" value="NAD(P)-binding Rossmann-like Domain"/>
    <property type="match status" value="1"/>
</dbReference>
<feature type="domain" description="Gfo/Idh/MocA-like oxidoreductase C-terminal" evidence="2">
    <location>
        <begin position="136"/>
        <end position="348"/>
    </location>
</feature>
<reference evidence="3 4" key="1">
    <citation type="submission" date="2023-11" db="EMBL/GenBank/DDBJ databases">
        <title>Gilvimarinus fulvus sp. nov., isolated from the surface of Kelp.</title>
        <authorList>
            <person name="Sun Y.Y."/>
            <person name="Gong Y."/>
            <person name="Du Z.J."/>
        </authorList>
    </citation>
    <scope>NUCLEOTIDE SEQUENCE [LARGE SCALE GENOMIC DNA]</scope>
    <source>
        <strain evidence="3 4">SDUM040013</strain>
    </source>
</reference>
<dbReference type="SUPFAM" id="SSF51735">
    <property type="entry name" value="NAD(P)-binding Rossmann-fold domains"/>
    <property type="match status" value="1"/>
</dbReference>
<name>A0ABU4RYK9_9GAMM</name>
<keyword evidence="4" id="KW-1185">Reference proteome</keyword>
<dbReference type="PANTHER" id="PTHR43249:SF1">
    <property type="entry name" value="D-GLUCOSIDE 3-DEHYDROGENASE"/>
    <property type="match status" value="1"/>
</dbReference>
<evidence type="ECO:0000313" key="3">
    <source>
        <dbReference type="EMBL" id="MDX6849952.1"/>
    </source>
</evidence>
<accession>A0ABU4RYK9</accession>
<dbReference type="InterPro" id="IPR052515">
    <property type="entry name" value="Gfo/Idh/MocA_Oxidoreductase"/>
</dbReference>
<evidence type="ECO:0000313" key="4">
    <source>
        <dbReference type="Proteomes" id="UP001273505"/>
    </source>
</evidence>
<dbReference type="InterPro" id="IPR000683">
    <property type="entry name" value="Gfo/Idh/MocA-like_OxRdtase_N"/>
</dbReference>
<dbReference type="SUPFAM" id="SSF55347">
    <property type="entry name" value="Glyceraldehyde-3-phosphate dehydrogenase-like, C-terminal domain"/>
    <property type="match status" value="1"/>
</dbReference>
<proteinExistence type="predicted"/>
<sequence length="385" mass="42784">MSTATNPVRLGIIGLGNIGQQHIQHIQTAVTGGEITALCSRQPTSIAGLESVQHFSDYRQLIDSGLVDAVLIATPTMAHFEQANYALAKGLHVLIEKPIGLSCHEGEQLLKQHQSEQQVFALMLNQRTDPLFVAMKEQMDSGRIGAIQRTHWTMTNWFRPEVYFQVSDWRATWKGEGGGLLLNQCIHNLDIFQWICGLPVSVRSFCSFGKYHDIEVEDEATAYLRYRNGASGLFVGSTGEAPGINRFDIVGDLGTLSFDGDRLTLFTNSESTSGFCKSTRDMFGTPAVTREDITPDRQVNQHARVIQNFIDAIREQAPLIAPAEQGLHSLALANAMLLSSWENTEVDLPLNSAHYQKVLERHIAQSSLRKKANIDVSIDMNKSYR</sequence>
<dbReference type="Pfam" id="PF02894">
    <property type="entry name" value="GFO_IDH_MocA_C"/>
    <property type="match status" value="1"/>
</dbReference>
<dbReference type="EMBL" id="JAXAFO010000017">
    <property type="protein sequence ID" value="MDX6849952.1"/>
    <property type="molecule type" value="Genomic_DNA"/>
</dbReference>
<evidence type="ECO:0000259" key="1">
    <source>
        <dbReference type="Pfam" id="PF01408"/>
    </source>
</evidence>
<dbReference type="Proteomes" id="UP001273505">
    <property type="component" value="Unassembled WGS sequence"/>
</dbReference>
<organism evidence="3 4">
    <name type="scientific">Gilvimarinus gilvus</name>
    <dbReference type="NCBI Taxonomy" id="3058038"/>
    <lineage>
        <taxon>Bacteria</taxon>
        <taxon>Pseudomonadati</taxon>
        <taxon>Pseudomonadota</taxon>
        <taxon>Gammaproteobacteria</taxon>
        <taxon>Cellvibrionales</taxon>
        <taxon>Cellvibrionaceae</taxon>
        <taxon>Gilvimarinus</taxon>
    </lineage>
</organism>
<evidence type="ECO:0000259" key="2">
    <source>
        <dbReference type="Pfam" id="PF02894"/>
    </source>
</evidence>
<dbReference type="InterPro" id="IPR004104">
    <property type="entry name" value="Gfo/Idh/MocA-like_OxRdtase_C"/>
</dbReference>
<feature type="domain" description="Gfo/Idh/MocA-like oxidoreductase N-terminal" evidence="1">
    <location>
        <begin position="9"/>
        <end position="120"/>
    </location>
</feature>